<dbReference type="CDD" id="cd04301">
    <property type="entry name" value="NAT_SF"/>
    <property type="match status" value="1"/>
</dbReference>
<dbReference type="InterPro" id="IPR000182">
    <property type="entry name" value="GNAT_dom"/>
</dbReference>
<accession>A0A3L9M0K4</accession>
<dbReference type="InterPro" id="IPR050832">
    <property type="entry name" value="Bact_Acetyltransf"/>
</dbReference>
<feature type="domain" description="N-acetyltransferase" evidence="3">
    <location>
        <begin position="3"/>
        <end position="149"/>
    </location>
</feature>
<dbReference type="Gene3D" id="3.40.630.30">
    <property type="match status" value="1"/>
</dbReference>
<dbReference type="AlphaFoldDB" id="A0A3L9M0K4"/>
<proteinExistence type="predicted"/>
<dbReference type="Pfam" id="PF13508">
    <property type="entry name" value="Acetyltransf_7"/>
    <property type="match status" value="1"/>
</dbReference>
<keyword evidence="5" id="KW-1185">Reference proteome</keyword>
<dbReference type="InterPro" id="IPR016181">
    <property type="entry name" value="Acyl_CoA_acyltransferase"/>
</dbReference>
<evidence type="ECO:0000256" key="1">
    <source>
        <dbReference type="ARBA" id="ARBA00022679"/>
    </source>
</evidence>
<gene>
    <name evidence="4" type="ORF">EAH69_13505</name>
</gene>
<dbReference type="RefSeq" id="WP_121935745.1">
    <property type="nucleotide sequence ID" value="NZ_RDOJ01000029.1"/>
</dbReference>
<evidence type="ECO:0000259" key="3">
    <source>
        <dbReference type="PROSITE" id="PS51186"/>
    </source>
</evidence>
<evidence type="ECO:0000256" key="2">
    <source>
        <dbReference type="ARBA" id="ARBA00023315"/>
    </source>
</evidence>
<dbReference type="EMBL" id="RDOJ01000029">
    <property type="protein sequence ID" value="RLZ06428.1"/>
    <property type="molecule type" value="Genomic_DNA"/>
</dbReference>
<evidence type="ECO:0000313" key="4">
    <source>
        <dbReference type="EMBL" id="RLZ06428.1"/>
    </source>
</evidence>
<dbReference type="PANTHER" id="PTHR43877">
    <property type="entry name" value="AMINOALKYLPHOSPHONATE N-ACETYLTRANSFERASE-RELATED-RELATED"/>
    <property type="match status" value="1"/>
</dbReference>
<name>A0A3L9M0K4_9FLAO</name>
<sequence length="149" mass="17187">MFHIIRTNSEHQDFQKLVHQLDQYLSGVNGDANEFFVQHNKIDLINHVVIIYENEIAVGCGAIKSFDENSMEIKRMFVPTAHRRKGIARKILDELTSWSKELGYKTCVLETSKTMTDAVLLYSNYGFTIIPNYGQYQEIESSVCFEKSI</sequence>
<reference evidence="4 5" key="1">
    <citation type="submission" date="2018-10" db="EMBL/GenBank/DDBJ databases">
        <authorList>
            <person name="Chen X."/>
        </authorList>
    </citation>
    <scope>NUCLEOTIDE SEQUENCE [LARGE SCALE GENOMIC DNA]</scope>
    <source>
        <strain evidence="4 5">YIM 102668</strain>
    </source>
</reference>
<dbReference type="PANTHER" id="PTHR43877:SF2">
    <property type="entry name" value="AMINOALKYLPHOSPHONATE N-ACETYLTRANSFERASE-RELATED"/>
    <property type="match status" value="1"/>
</dbReference>
<dbReference type="SUPFAM" id="SSF55729">
    <property type="entry name" value="Acyl-CoA N-acyltransferases (Nat)"/>
    <property type="match status" value="1"/>
</dbReference>
<keyword evidence="2" id="KW-0012">Acyltransferase</keyword>
<comment type="caution">
    <text evidence="4">The sequence shown here is derived from an EMBL/GenBank/DDBJ whole genome shotgun (WGS) entry which is preliminary data.</text>
</comment>
<dbReference type="PROSITE" id="PS51186">
    <property type="entry name" value="GNAT"/>
    <property type="match status" value="1"/>
</dbReference>
<keyword evidence="1" id="KW-0808">Transferase</keyword>
<evidence type="ECO:0000313" key="5">
    <source>
        <dbReference type="Proteomes" id="UP000275348"/>
    </source>
</evidence>
<protein>
    <submittedName>
        <fullName evidence="4">N-acetyltransferase</fullName>
    </submittedName>
</protein>
<dbReference type="Proteomes" id="UP000275348">
    <property type="component" value="Unassembled WGS sequence"/>
</dbReference>
<dbReference type="GO" id="GO:0016747">
    <property type="term" value="F:acyltransferase activity, transferring groups other than amino-acyl groups"/>
    <property type="evidence" value="ECO:0007669"/>
    <property type="project" value="InterPro"/>
</dbReference>
<organism evidence="4 5">
    <name type="scientific">Faecalibacter macacae</name>
    <dbReference type="NCBI Taxonomy" id="1859289"/>
    <lineage>
        <taxon>Bacteria</taxon>
        <taxon>Pseudomonadati</taxon>
        <taxon>Bacteroidota</taxon>
        <taxon>Flavobacteriia</taxon>
        <taxon>Flavobacteriales</taxon>
        <taxon>Weeksellaceae</taxon>
        <taxon>Faecalibacter</taxon>
    </lineage>
</organism>
<dbReference type="OrthoDB" id="9803233at2"/>